<dbReference type="InterPro" id="IPR039793">
    <property type="entry name" value="UROS/Hem4"/>
</dbReference>
<evidence type="ECO:0000256" key="6">
    <source>
        <dbReference type="ARBA" id="ARBA00037589"/>
    </source>
</evidence>
<organism evidence="11 12">
    <name type="scientific">Pseudidiomarina homiensis</name>
    <dbReference type="NCBI Taxonomy" id="364198"/>
    <lineage>
        <taxon>Bacteria</taxon>
        <taxon>Pseudomonadati</taxon>
        <taxon>Pseudomonadota</taxon>
        <taxon>Gammaproteobacteria</taxon>
        <taxon>Alteromonadales</taxon>
        <taxon>Idiomarinaceae</taxon>
        <taxon>Pseudidiomarina</taxon>
    </lineage>
</organism>
<dbReference type="RefSeq" id="WP_126772890.1">
    <property type="nucleotide sequence ID" value="NZ_PIPX01000002.1"/>
</dbReference>
<dbReference type="EC" id="4.2.1.75" evidence="3 9"/>
<comment type="caution">
    <text evidence="11">The sequence shown here is derived from an EMBL/GenBank/DDBJ whole genome shotgun (WGS) entry which is preliminary data.</text>
</comment>
<reference evidence="12" key="1">
    <citation type="journal article" date="2018" name="Front. Microbiol.">
        <title>Genome-Based Analysis Reveals the Taxonomy and Diversity of the Family Idiomarinaceae.</title>
        <authorList>
            <person name="Liu Y."/>
            <person name="Lai Q."/>
            <person name="Shao Z."/>
        </authorList>
    </citation>
    <scope>NUCLEOTIDE SEQUENCE [LARGE SCALE GENOMIC DNA]</scope>
    <source>
        <strain evidence="12">PO-M2</strain>
    </source>
</reference>
<name>A0A432XXC7_9GAMM</name>
<feature type="domain" description="Tetrapyrrole biosynthesis uroporphyrinogen III synthase" evidence="10">
    <location>
        <begin position="36"/>
        <end position="245"/>
    </location>
</feature>
<dbReference type="GO" id="GO:0004852">
    <property type="term" value="F:uroporphyrinogen-III synthase activity"/>
    <property type="evidence" value="ECO:0007669"/>
    <property type="project" value="UniProtKB-UniRule"/>
</dbReference>
<gene>
    <name evidence="11" type="ORF">CWI70_09145</name>
</gene>
<dbReference type="PANTHER" id="PTHR38042">
    <property type="entry name" value="UROPORPHYRINOGEN-III SYNTHASE, CHLOROPLASTIC"/>
    <property type="match status" value="1"/>
</dbReference>
<comment type="similarity">
    <text evidence="2 9">Belongs to the uroporphyrinogen-III synthase family.</text>
</comment>
<dbReference type="InterPro" id="IPR003754">
    <property type="entry name" value="4pyrrol_synth_uPrphyn_synth"/>
</dbReference>
<evidence type="ECO:0000256" key="4">
    <source>
        <dbReference type="ARBA" id="ARBA00023239"/>
    </source>
</evidence>
<evidence type="ECO:0000256" key="9">
    <source>
        <dbReference type="RuleBase" id="RU366031"/>
    </source>
</evidence>
<comment type="catalytic activity">
    <reaction evidence="8 9">
        <text>hydroxymethylbilane = uroporphyrinogen III + H2O</text>
        <dbReference type="Rhea" id="RHEA:18965"/>
        <dbReference type="ChEBI" id="CHEBI:15377"/>
        <dbReference type="ChEBI" id="CHEBI:57308"/>
        <dbReference type="ChEBI" id="CHEBI:57845"/>
        <dbReference type="EC" id="4.2.1.75"/>
    </reaction>
</comment>
<dbReference type="Pfam" id="PF02602">
    <property type="entry name" value="HEM4"/>
    <property type="match status" value="1"/>
</dbReference>
<dbReference type="UniPathway" id="UPA00251">
    <property type="reaction ID" value="UER00320"/>
</dbReference>
<accession>A0A432XXC7</accession>
<evidence type="ECO:0000256" key="3">
    <source>
        <dbReference type="ARBA" id="ARBA00013109"/>
    </source>
</evidence>
<comment type="pathway">
    <text evidence="1 9">Porphyrin-containing compound metabolism; protoporphyrin-IX biosynthesis; coproporphyrinogen-III from 5-aminolevulinate: step 3/4.</text>
</comment>
<evidence type="ECO:0000256" key="1">
    <source>
        <dbReference type="ARBA" id="ARBA00004772"/>
    </source>
</evidence>
<dbReference type="GO" id="GO:0006780">
    <property type="term" value="P:uroporphyrinogen III biosynthetic process"/>
    <property type="evidence" value="ECO:0007669"/>
    <property type="project" value="UniProtKB-UniRule"/>
</dbReference>
<evidence type="ECO:0000256" key="7">
    <source>
        <dbReference type="ARBA" id="ARBA00040167"/>
    </source>
</evidence>
<sequence>MKHILILRPEAQAAELQQLLQQRSTEQGYDMRSSSASMLEIKGYDDPSRSLADTLRSAWDGAMMVSVNAAHYFAQQAQAWAPDQDMPRCRWFAVGPVSAEAIARVVHRPVVCPWREHNSDALLALPELQQVNGQRWLIVRGRSGRELFADTLRARGAEVHYLEVYERITKTPSDQQLRAWQQSIDTIMVSSAEQLGAFLAAVPKDAIAWLARCTWIVASHRLQQLLPAGIGRHVMIADSAASFAMVDAWQRAMHVEKDNL</sequence>
<dbReference type="Gene3D" id="3.40.50.10090">
    <property type="match status" value="2"/>
</dbReference>
<evidence type="ECO:0000259" key="10">
    <source>
        <dbReference type="Pfam" id="PF02602"/>
    </source>
</evidence>
<evidence type="ECO:0000313" key="11">
    <source>
        <dbReference type="EMBL" id="RUO53347.1"/>
    </source>
</evidence>
<evidence type="ECO:0000256" key="2">
    <source>
        <dbReference type="ARBA" id="ARBA00008133"/>
    </source>
</evidence>
<evidence type="ECO:0000256" key="8">
    <source>
        <dbReference type="ARBA" id="ARBA00048617"/>
    </source>
</evidence>
<dbReference type="Proteomes" id="UP000287649">
    <property type="component" value="Unassembled WGS sequence"/>
</dbReference>
<keyword evidence="12" id="KW-1185">Reference proteome</keyword>
<comment type="function">
    <text evidence="6 9">Catalyzes cyclization of the linear tetrapyrrole, hydroxymethylbilane, to the macrocyclic uroporphyrinogen III.</text>
</comment>
<dbReference type="PANTHER" id="PTHR38042:SF1">
    <property type="entry name" value="UROPORPHYRINOGEN-III SYNTHASE, CHLOROPLASTIC"/>
    <property type="match status" value="1"/>
</dbReference>
<evidence type="ECO:0000313" key="12">
    <source>
        <dbReference type="Proteomes" id="UP000287649"/>
    </source>
</evidence>
<keyword evidence="5 9" id="KW-0627">Porphyrin biosynthesis</keyword>
<dbReference type="AlphaFoldDB" id="A0A432XXC7"/>
<protein>
    <recommendedName>
        <fullName evidence="7 9">Uroporphyrinogen-III synthase</fullName>
        <ecNumber evidence="3 9">4.2.1.75</ecNumber>
    </recommendedName>
</protein>
<dbReference type="OrthoDB" id="9787650at2"/>
<dbReference type="InterPro" id="IPR036108">
    <property type="entry name" value="4pyrrol_syn_uPrphyn_synt_sf"/>
</dbReference>
<evidence type="ECO:0000256" key="5">
    <source>
        <dbReference type="ARBA" id="ARBA00023244"/>
    </source>
</evidence>
<keyword evidence="4 9" id="KW-0456">Lyase</keyword>
<dbReference type="GO" id="GO:0006782">
    <property type="term" value="P:protoporphyrinogen IX biosynthetic process"/>
    <property type="evidence" value="ECO:0007669"/>
    <property type="project" value="UniProtKB-UniRule"/>
</dbReference>
<proteinExistence type="inferred from homology"/>
<dbReference type="EMBL" id="PIPX01000002">
    <property type="protein sequence ID" value="RUO53347.1"/>
    <property type="molecule type" value="Genomic_DNA"/>
</dbReference>
<dbReference type="SUPFAM" id="SSF69618">
    <property type="entry name" value="HemD-like"/>
    <property type="match status" value="1"/>
</dbReference>
<dbReference type="CDD" id="cd06578">
    <property type="entry name" value="HemD"/>
    <property type="match status" value="1"/>
</dbReference>